<feature type="region of interest" description="Disordered" evidence="6">
    <location>
        <begin position="214"/>
        <end position="238"/>
    </location>
</feature>
<dbReference type="InterPro" id="IPR007219">
    <property type="entry name" value="XnlR_reg_dom"/>
</dbReference>
<keyword evidence="2" id="KW-0805">Transcription regulation</keyword>
<accession>A0A1S9E0Z6</accession>
<dbReference type="VEuPathDB" id="FungiDB:AO090026000242"/>
<feature type="domain" description="Xylanolytic transcriptional activator regulatory" evidence="7">
    <location>
        <begin position="618"/>
        <end position="697"/>
    </location>
</feature>
<evidence type="ECO:0000256" key="5">
    <source>
        <dbReference type="ARBA" id="ARBA00023242"/>
    </source>
</evidence>
<dbReference type="CDD" id="cd12148">
    <property type="entry name" value="fungal_TF_MHR"/>
    <property type="match status" value="1"/>
</dbReference>
<dbReference type="PANTHER" id="PTHR46910">
    <property type="entry name" value="TRANSCRIPTION FACTOR PDR1"/>
    <property type="match status" value="1"/>
</dbReference>
<keyword evidence="4" id="KW-0804">Transcription</keyword>
<dbReference type="OrthoDB" id="4116913at2759"/>
<dbReference type="GO" id="GO:0005634">
    <property type="term" value="C:nucleus"/>
    <property type="evidence" value="ECO:0007669"/>
    <property type="project" value="UniProtKB-SubCell"/>
</dbReference>
<evidence type="ECO:0000313" key="9">
    <source>
        <dbReference type="Proteomes" id="UP000190312"/>
    </source>
</evidence>
<evidence type="ECO:0000256" key="3">
    <source>
        <dbReference type="ARBA" id="ARBA00023125"/>
    </source>
</evidence>
<dbReference type="EMBL" id="MKZY01000001">
    <property type="protein sequence ID" value="OOO15008.1"/>
    <property type="molecule type" value="Genomic_DNA"/>
</dbReference>
<proteinExistence type="predicted"/>
<dbReference type="Proteomes" id="UP000190312">
    <property type="component" value="Unassembled WGS sequence"/>
</dbReference>
<feature type="compositionally biased region" description="Basic and acidic residues" evidence="6">
    <location>
        <begin position="214"/>
        <end position="228"/>
    </location>
</feature>
<evidence type="ECO:0000256" key="6">
    <source>
        <dbReference type="SAM" id="MobiDB-lite"/>
    </source>
</evidence>
<dbReference type="GO" id="GO:0003677">
    <property type="term" value="F:DNA binding"/>
    <property type="evidence" value="ECO:0007669"/>
    <property type="project" value="UniProtKB-KW"/>
</dbReference>
<dbReference type="SMART" id="SM00906">
    <property type="entry name" value="Fungal_trans"/>
    <property type="match status" value="1"/>
</dbReference>
<dbReference type="GO" id="GO:0006351">
    <property type="term" value="P:DNA-templated transcription"/>
    <property type="evidence" value="ECO:0007669"/>
    <property type="project" value="InterPro"/>
</dbReference>
<evidence type="ECO:0000256" key="4">
    <source>
        <dbReference type="ARBA" id="ARBA00023163"/>
    </source>
</evidence>
<dbReference type="VEuPathDB" id="FungiDB:AO090026000241"/>
<evidence type="ECO:0000259" key="7">
    <source>
        <dbReference type="SMART" id="SM00906"/>
    </source>
</evidence>
<feature type="compositionally biased region" description="Low complexity" evidence="6">
    <location>
        <begin position="118"/>
        <end position="140"/>
    </location>
</feature>
<comment type="subcellular location">
    <subcellularLocation>
        <location evidence="1">Nucleus</location>
    </subcellularLocation>
</comment>
<evidence type="ECO:0000256" key="1">
    <source>
        <dbReference type="ARBA" id="ARBA00004123"/>
    </source>
</evidence>
<keyword evidence="5" id="KW-0539">Nucleus</keyword>
<name>A0A1S9E0Z6_ASPOZ</name>
<dbReference type="PANTHER" id="PTHR46910:SF37">
    <property type="entry name" value="ZN(II)2CYS6 TRANSCRIPTION FACTOR (EUROFUNG)"/>
    <property type="match status" value="1"/>
</dbReference>
<feature type="region of interest" description="Disordered" evidence="6">
    <location>
        <begin position="110"/>
        <end position="140"/>
    </location>
</feature>
<dbReference type="GO" id="GO:0008270">
    <property type="term" value="F:zinc ion binding"/>
    <property type="evidence" value="ECO:0007669"/>
    <property type="project" value="InterPro"/>
</dbReference>
<dbReference type="Pfam" id="PF04082">
    <property type="entry name" value="Fungal_trans"/>
    <property type="match status" value="1"/>
</dbReference>
<keyword evidence="3" id="KW-0238">DNA-binding</keyword>
<protein>
    <recommendedName>
        <fullName evidence="7">Xylanolytic transcriptional activator regulatory domain-containing protein</fullName>
    </recommendedName>
</protein>
<evidence type="ECO:0000313" key="8">
    <source>
        <dbReference type="EMBL" id="OOO15008.1"/>
    </source>
</evidence>
<gene>
    <name evidence="8" type="ORF">OAory_01036030</name>
</gene>
<sequence length="876" mass="98575">MASIASRSSLFESPLVPRSPQQWKGALQGVKLLYIQRQYKQCAARATELLEKAREPLHPVYKTYLYFYSAVCYEEMGRAAHKYSSTKVPLLQGALDRFDICSTVLPSPIPVSSRTSEGSDFPSLGESSSPSEFSNSPSPVSSLVTSITDIIDRTIQWKEEDPFISDSDSCSDTDIAVVNKIADDIANHLLVPPPLTFRKSSDEILPLTAVTHDPGHTAARSERPDRARLPPPLPIKIVPRTASGKYKRTVDSPLNNRDSRLCTDDLLIDLSQKKSEPATPHYSDSIRRYNSSIRSLRSQIDSSMNSIHVLIDEVEEKQHTRKMAKTIKRSASFWSFSPIKGGDGCWEKAEVPKRSPGKETKQERIERLRNEGWKTVGLRSAARGWKGGEYYKAYCSSILDELYLESPNTPSPENSCHSTPDFAWNPEATRTETPDPNLRFPGLALRSICVFNGLPFLSSGGRQWIKAQTGEDVDLNQYQPPKRISSLRPTTTRAIHLPSKSLLFQRFQEYKSSIFSEIFPFINPQFFENTVREAYREQSSLTCSNDSAKACIFAFMAVTSMFFNSTDNHGILDSDCYAHAAYDLVPGFFRDSVTMEGLQALLMLCLYSESVLGDQLGVELLFATATRFVFHLGGHIFPKAVDVDEFSRRSLDLRLHIRNLFWLCYIFNQEYSLRTGLPPSLDDAHCDLTLCETATTDAQNIGLSRCSPLFIPVARMAIIQSQIYRRLYSVVAQNKTDAELLSTIRDLDQLLEDWKLSIPMDDTRGLGSSLAISVEASRSLLKIVSHSELQIHRYNLLFCLPYVTAAMIHLFCDILIHPRDKACHANLELIDMARDRMLAQLWPQAPTSFKMQVQFVKGLSIEVQRLARSAIRKAAV</sequence>
<organism evidence="8 9">
    <name type="scientific">Aspergillus oryzae</name>
    <name type="common">Yellow koji mold</name>
    <dbReference type="NCBI Taxonomy" id="5062"/>
    <lineage>
        <taxon>Eukaryota</taxon>
        <taxon>Fungi</taxon>
        <taxon>Dikarya</taxon>
        <taxon>Ascomycota</taxon>
        <taxon>Pezizomycotina</taxon>
        <taxon>Eurotiomycetes</taxon>
        <taxon>Eurotiomycetidae</taxon>
        <taxon>Eurotiales</taxon>
        <taxon>Aspergillaceae</taxon>
        <taxon>Aspergillus</taxon>
        <taxon>Aspergillus subgen. Circumdati</taxon>
    </lineage>
</organism>
<dbReference type="eggNOG" id="ENOG502SKXY">
    <property type="taxonomic scope" value="Eukaryota"/>
</dbReference>
<dbReference type="InterPro" id="IPR050987">
    <property type="entry name" value="AtrR-like"/>
</dbReference>
<dbReference type="AlphaFoldDB" id="A0A1S9E0Z6"/>
<dbReference type="GO" id="GO:0003700">
    <property type="term" value="F:DNA-binding transcription factor activity"/>
    <property type="evidence" value="ECO:0007669"/>
    <property type="project" value="InterPro"/>
</dbReference>
<reference evidence="8 9" key="1">
    <citation type="submission" date="2016-10" db="EMBL/GenBank/DDBJ databases">
        <title>Genome sequencing of Aspergillus oryzae BCC7051.</title>
        <authorList>
            <person name="Thammarongtham C."/>
            <person name="Vorapreeda T."/>
            <person name="Nookaew I."/>
            <person name="Srisuk T."/>
            <person name="Land M."/>
            <person name="Jeennor S."/>
            <person name="Laoteng K."/>
        </authorList>
    </citation>
    <scope>NUCLEOTIDE SEQUENCE [LARGE SCALE GENOMIC DNA]</scope>
    <source>
        <strain evidence="8 9">BCC7051</strain>
    </source>
</reference>
<comment type="caution">
    <text evidence="8">The sequence shown here is derived from an EMBL/GenBank/DDBJ whole genome shotgun (WGS) entry which is preliminary data.</text>
</comment>
<evidence type="ECO:0000256" key="2">
    <source>
        <dbReference type="ARBA" id="ARBA00023015"/>
    </source>
</evidence>